<evidence type="ECO:0000313" key="1">
    <source>
        <dbReference type="EMBL" id="ORE09502.1"/>
    </source>
</evidence>
<dbReference type="AlphaFoldDB" id="A0A1X0RBX9"/>
<accession>A0A1X0RBX9</accession>
<name>A0A1X0RBX9_RHIZD</name>
<reference evidence="1" key="1">
    <citation type="journal article" date="2016" name="Proc. Natl. Acad. Sci. U.S.A.">
        <title>Lipid metabolic changes in an early divergent fungus govern the establishment of a mutualistic symbiosis with endobacteria.</title>
        <authorList>
            <person name="Lastovetsky O.A."/>
            <person name="Gaspar M.L."/>
            <person name="Mondo S.J."/>
            <person name="LaButti K.M."/>
            <person name="Sandor L."/>
            <person name="Grigoriev I.V."/>
            <person name="Henry S.A."/>
            <person name="Pawlowska T.E."/>
        </authorList>
    </citation>
    <scope>NUCLEOTIDE SEQUENCE [LARGE SCALE GENOMIC DNA]</scope>
    <source>
        <strain evidence="1">ATCC 52814</strain>
    </source>
</reference>
<dbReference type="Proteomes" id="UP000242414">
    <property type="component" value="Unassembled WGS sequence"/>
</dbReference>
<dbReference type="EMBL" id="KV921875">
    <property type="protein sequence ID" value="ORE09502.1"/>
    <property type="molecule type" value="Genomic_DNA"/>
</dbReference>
<sequence>MITDYPKCTYHGCDIADFTFNIGNVAKVLSSLDNSFGCVYMRLFILTFRPDEWPIAVKEPLRVTKPGVL</sequence>
<organism evidence="1">
    <name type="scientific">Rhizopus microsporus var. microsporus</name>
    <dbReference type="NCBI Taxonomy" id="86635"/>
    <lineage>
        <taxon>Eukaryota</taxon>
        <taxon>Fungi</taxon>
        <taxon>Fungi incertae sedis</taxon>
        <taxon>Mucoromycota</taxon>
        <taxon>Mucoromycotina</taxon>
        <taxon>Mucoromycetes</taxon>
        <taxon>Mucorales</taxon>
        <taxon>Mucorineae</taxon>
        <taxon>Rhizopodaceae</taxon>
        <taxon>Rhizopus</taxon>
    </lineage>
</organism>
<proteinExistence type="predicted"/>
<protein>
    <submittedName>
        <fullName evidence="1">Uncharacterized protein</fullName>
    </submittedName>
</protein>
<gene>
    <name evidence="1" type="ORF">BCV72DRAFT_201568</name>
</gene>
<dbReference type="VEuPathDB" id="FungiDB:BCV72DRAFT_201568"/>